<reference evidence="4 5" key="1">
    <citation type="submission" date="2020-03" db="EMBL/GenBank/DDBJ databases">
        <title>Genomic Encyclopedia of Type Strains, Phase IV (KMG-IV): sequencing the most valuable type-strain genomes for metagenomic binning, comparative biology and taxonomic classification.</title>
        <authorList>
            <person name="Goeker M."/>
        </authorList>
    </citation>
    <scope>NUCLEOTIDE SEQUENCE [LARGE SCALE GENOMIC DNA]</scope>
    <source>
        <strain evidence="4 5">DSM 5718</strain>
    </source>
</reference>
<sequence>MGRLYSLMKRILKGANHDTDNSNPYLLPRNPQQEDIYLVEFPKSGVTYLGFLLGNIELLLDGKNHEQISFFNYSQYIPDVSLIRGMPIRRWSRRTFIKSHEPFTPFYIHLIYLIRHPEDVMVSYYNYMRDEGLQATFPDFVASSKYGIRAWCNHVSSWVNNSSNARRIHLMRYEDLVQDPLTYLTELYHNLGVDVPESIIKTAIERSQLERMKQSEELYRKYHPTYRMNFVGKQGKIRKEELFSQFPDTRLLIQEEAEALLKRFYPES</sequence>
<dbReference type="RefSeq" id="WP_166920708.1">
    <property type="nucleotide sequence ID" value="NZ_JAASRN010000005.1"/>
</dbReference>
<dbReference type="GO" id="GO:0008146">
    <property type="term" value="F:sulfotransferase activity"/>
    <property type="evidence" value="ECO:0007669"/>
    <property type="project" value="InterPro"/>
</dbReference>
<evidence type="ECO:0000313" key="4">
    <source>
        <dbReference type="EMBL" id="NIK74691.1"/>
    </source>
</evidence>
<comment type="similarity">
    <text evidence="1">Belongs to the sulfotransferase 1 family.</text>
</comment>
<dbReference type="Gene3D" id="3.40.50.300">
    <property type="entry name" value="P-loop containing nucleotide triphosphate hydrolases"/>
    <property type="match status" value="1"/>
</dbReference>
<dbReference type="Pfam" id="PF00685">
    <property type="entry name" value="Sulfotransfer_1"/>
    <property type="match status" value="1"/>
</dbReference>
<evidence type="ECO:0000256" key="2">
    <source>
        <dbReference type="ARBA" id="ARBA00022679"/>
    </source>
</evidence>
<dbReference type="PANTHER" id="PTHR11783">
    <property type="entry name" value="SULFOTRANSFERASE SULT"/>
    <property type="match status" value="1"/>
</dbReference>
<gene>
    <name evidence="4" type="ORF">FHS56_002223</name>
</gene>
<dbReference type="InterPro" id="IPR027417">
    <property type="entry name" value="P-loop_NTPase"/>
</dbReference>
<evidence type="ECO:0000259" key="3">
    <source>
        <dbReference type="Pfam" id="PF00685"/>
    </source>
</evidence>
<dbReference type="SUPFAM" id="SSF52540">
    <property type="entry name" value="P-loop containing nucleoside triphosphate hydrolases"/>
    <property type="match status" value="1"/>
</dbReference>
<dbReference type="EMBL" id="JAASRN010000005">
    <property type="protein sequence ID" value="NIK74691.1"/>
    <property type="molecule type" value="Genomic_DNA"/>
</dbReference>
<dbReference type="InterPro" id="IPR000863">
    <property type="entry name" value="Sulfotransferase_dom"/>
</dbReference>
<keyword evidence="2" id="KW-0808">Transferase</keyword>
<keyword evidence="5" id="KW-1185">Reference proteome</keyword>
<comment type="caution">
    <text evidence="4">The sequence shown here is derived from an EMBL/GenBank/DDBJ whole genome shotgun (WGS) entry which is preliminary data.</text>
</comment>
<dbReference type="AlphaFoldDB" id="A0A846MTD6"/>
<feature type="domain" description="Sulfotransferase" evidence="3">
    <location>
        <begin position="34"/>
        <end position="222"/>
    </location>
</feature>
<protein>
    <recommendedName>
        <fullName evidence="3">Sulfotransferase domain-containing protein</fullName>
    </recommendedName>
</protein>
<dbReference type="Proteomes" id="UP000537126">
    <property type="component" value="Unassembled WGS sequence"/>
</dbReference>
<evidence type="ECO:0000313" key="5">
    <source>
        <dbReference type="Proteomes" id="UP000537126"/>
    </source>
</evidence>
<evidence type="ECO:0000256" key="1">
    <source>
        <dbReference type="ARBA" id="ARBA00005771"/>
    </source>
</evidence>
<accession>A0A846MTD6</accession>
<name>A0A846MTD6_9BACT</name>
<proteinExistence type="inferred from homology"/>
<organism evidence="4 5">
    <name type="scientific">Thermonema lapsum</name>
    <dbReference type="NCBI Taxonomy" id="28195"/>
    <lineage>
        <taxon>Bacteria</taxon>
        <taxon>Pseudomonadati</taxon>
        <taxon>Bacteroidota</taxon>
        <taxon>Cytophagia</taxon>
        <taxon>Cytophagales</taxon>
        <taxon>Thermonemataceae</taxon>
        <taxon>Thermonema</taxon>
    </lineage>
</organism>